<dbReference type="EMBL" id="DSYQ01000003">
    <property type="protein sequence ID" value="HGT70833.1"/>
    <property type="molecule type" value="Genomic_DNA"/>
</dbReference>
<feature type="transmembrane region" description="Helical" evidence="1">
    <location>
        <begin position="56"/>
        <end position="74"/>
    </location>
</feature>
<keyword evidence="1" id="KW-1133">Transmembrane helix</keyword>
<feature type="transmembrane region" description="Helical" evidence="1">
    <location>
        <begin position="6"/>
        <end position="26"/>
    </location>
</feature>
<gene>
    <name evidence="2" type="ORF">ENT43_01055</name>
</gene>
<sequence length="128" mass="14593">MDSFDVFCLLFYPSIFLATIITNKILKEDSIPVISFFIVLLSVAISNKILSSYPKYTSFGILISFLIFIIYISYKFLKPQSERCLKCGSKVIEEYALDPKFSSNGYTFPATSFLVKCQKCGYEEVIVK</sequence>
<name>A0A7C4M2L0_UNCC3</name>
<protein>
    <submittedName>
        <fullName evidence="2">Uncharacterized protein</fullName>
    </submittedName>
</protein>
<keyword evidence="1" id="KW-0812">Transmembrane</keyword>
<proteinExistence type="predicted"/>
<feature type="transmembrane region" description="Helical" evidence="1">
    <location>
        <begin position="33"/>
        <end position="50"/>
    </location>
</feature>
<evidence type="ECO:0000313" key="2">
    <source>
        <dbReference type="EMBL" id="HGT70833.1"/>
    </source>
</evidence>
<reference evidence="2" key="1">
    <citation type="journal article" date="2020" name="mSystems">
        <title>Genome- and Community-Level Interaction Insights into Carbon Utilization and Element Cycling Functions of Hydrothermarchaeota in Hydrothermal Sediment.</title>
        <authorList>
            <person name="Zhou Z."/>
            <person name="Liu Y."/>
            <person name="Xu W."/>
            <person name="Pan J."/>
            <person name="Luo Z.H."/>
            <person name="Li M."/>
        </authorList>
    </citation>
    <scope>NUCLEOTIDE SEQUENCE [LARGE SCALE GENOMIC DNA]</scope>
    <source>
        <strain evidence="2">SpSt-579</strain>
    </source>
</reference>
<organism evidence="2">
    <name type="scientific">candidate division CPR3 bacterium</name>
    <dbReference type="NCBI Taxonomy" id="2268181"/>
    <lineage>
        <taxon>Bacteria</taxon>
        <taxon>Bacteria division CPR3</taxon>
    </lineage>
</organism>
<dbReference type="AlphaFoldDB" id="A0A7C4M2L0"/>
<evidence type="ECO:0000256" key="1">
    <source>
        <dbReference type="SAM" id="Phobius"/>
    </source>
</evidence>
<keyword evidence="1" id="KW-0472">Membrane</keyword>
<accession>A0A7C4M2L0</accession>
<comment type="caution">
    <text evidence="2">The sequence shown here is derived from an EMBL/GenBank/DDBJ whole genome shotgun (WGS) entry which is preliminary data.</text>
</comment>